<accession>A0A077NJJ0</accession>
<gene>
    <name evidence="1" type="ORF">XBP1_660005</name>
</gene>
<proteinExistence type="predicted"/>
<dbReference type="InterPro" id="IPR011032">
    <property type="entry name" value="GroES-like_sf"/>
</dbReference>
<dbReference type="RefSeq" id="WP_051870432.1">
    <property type="nucleotide sequence ID" value="NZ_CAWLWN010000063.1"/>
</dbReference>
<evidence type="ECO:0000313" key="1">
    <source>
        <dbReference type="EMBL" id="CDG99009.1"/>
    </source>
</evidence>
<name>A0A077NJJ0_XENBV</name>
<dbReference type="Proteomes" id="UP000028511">
    <property type="component" value="Unassembled WGS sequence"/>
</dbReference>
<reference evidence="1" key="1">
    <citation type="submission" date="2013-07" db="EMBL/GenBank/DDBJ databases">
        <title>Sub-species coevolution in mutualistic symbiosis.</title>
        <authorList>
            <person name="Murfin K."/>
            <person name="Klassen J."/>
            <person name="Lee M."/>
            <person name="Forst S."/>
            <person name="Stock P."/>
            <person name="Goodrich-Blair H."/>
        </authorList>
    </citation>
    <scope>NUCLEOTIDE SEQUENCE [LARGE SCALE GENOMIC DNA]</scope>
    <source>
        <strain evidence="1">Puntauvense</strain>
    </source>
</reference>
<comment type="caution">
    <text evidence="1">The sequence shown here is derived from an EMBL/GenBank/DDBJ whole genome shotgun (WGS) entry which is preliminary data.</text>
</comment>
<dbReference type="SUPFAM" id="SSF50129">
    <property type="entry name" value="GroES-like"/>
    <property type="match status" value="1"/>
</dbReference>
<dbReference type="Gene3D" id="3.90.180.10">
    <property type="entry name" value="Medium-chain alcohol dehydrogenases, catalytic domain"/>
    <property type="match status" value="1"/>
</dbReference>
<dbReference type="EMBL" id="CBSW010000272">
    <property type="protein sequence ID" value="CDG99009.1"/>
    <property type="molecule type" value="Genomic_DNA"/>
</dbReference>
<dbReference type="Gene3D" id="3.40.50.720">
    <property type="entry name" value="NAD(P)-binding Rossmann-like Domain"/>
    <property type="match status" value="1"/>
</dbReference>
<sequence length="80" mass="8190">MANLCMAQLSFATYMIAKDNNTIKVPKTAPFAMLGPLGCGIQTGAGAVGLSAVMAARVVGATMIIAVNIVTSQMALKTEE</sequence>
<dbReference type="HOGENOM" id="CLU_2588912_0_0_6"/>
<keyword evidence="1" id="KW-0560">Oxidoreductase</keyword>
<dbReference type="AlphaFoldDB" id="A0A077NJJ0"/>
<dbReference type="GO" id="GO:0018456">
    <property type="term" value="F:aryl-alcohol dehydrogenase (NAD+) activity"/>
    <property type="evidence" value="ECO:0007669"/>
    <property type="project" value="UniProtKB-EC"/>
</dbReference>
<evidence type="ECO:0000313" key="2">
    <source>
        <dbReference type="Proteomes" id="UP000028511"/>
    </source>
</evidence>
<dbReference type="EC" id="1.1.1.90" evidence="1"/>
<protein>
    <submittedName>
        <fullName evidence="1">Aryl-alcohol dehydrogenase</fullName>
        <ecNumber evidence="1">1.1.1.90</ecNumber>
    </submittedName>
</protein>
<organism evidence="1 2">
    <name type="scientific">Xenorhabdus bovienii str. puntauvense</name>
    <dbReference type="NCBI Taxonomy" id="1398201"/>
    <lineage>
        <taxon>Bacteria</taxon>
        <taxon>Pseudomonadati</taxon>
        <taxon>Pseudomonadota</taxon>
        <taxon>Gammaproteobacteria</taxon>
        <taxon>Enterobacterales</taxon>
        <taxon>Morganellaceae</taxon>
        <taxon>Xenorhabdus</taxon>
    </lineage>
</organism>